<evidence type="ECO:0000313" key="3">
    <source>
        <dbReference type="Proteomes" id="UP001501759"/>
    </source>
</evidence>
<keyword evidence="3" id="KW-1185">Reference proteome</keyword>
<gene>
    <name evidence="2" type="ORF">GCM10023335_42220</name>
</gene>
<evidence type="ECO:0000256" key="1">
    <source>
        <dbReference type="SAM" id="MobiDB-lite"/>
    </source>
</evidence>
<organism evidence="2 3">
    <name type="scientific">Streptomyces siamensis</name>
    <dbReference type="NCBI Taxonomy" id="1274986"/>
    <lineage>
        <taxon>Bacteria</taxon>
        <taxon>Bacillati</taxon>
        <taxon>Actinomycetota</taxon>
        <taxon>Actinomycetes</taxon>
        <taxon>Kitasatosporales</taxon>
        <taxon>Streptomycetaceae</taxon>
        <taxon>Streptomyces</taxon>
    </lineage>
</organism>
<evidence type="ECO:0000313" key="2">
    <source>
        <dbReference type="EMBL" id="GAA5016498.1"/>
    </source>
</evidence>
<dbReference type="EMBL" id="BAABKB010000016">
    <property type="protein sequence ID" value="GAA5016498.1"/>
    <property type="molecule type" value="Genomic_DNA"/>
</dbReference>
<comment type="caution">
    <text evidence="2">The sequence shown here is derived from an EMBL/GenBank/DDBJ whole genome shotgun (WGS) entry which is preliminary data.</text>
</comment>
<feature type="region of interest" description="Disordered" evidence="1">
    <location>
        <begin position="1"/>
        <end position="50"/>
    </location>
</feature>
<sequence>MRHRSGQQALPPDPRGRDPTHRVAAAPYAGPADCFGAPSVEPDPAEPAHHGGITVVEVDVALDHEAMLLLDMTAARTETFDDVARFGRSSD</sequence>
<accession>A0ABP9J266</accession>
<reference evidence="3" key="1">
    <citation type="journal article" date="2019" name="Int. J. Syst. Evol. Microbiol.">
        <title>The Global Catalogue of Microorganisms (GCM) 10K type strain sequencing project: providing services to taxonomists for standard genome sequencing and annotation.</title>
        <authorList>
            <consortium name="The Broad Institute Genomics Platform"/>
            <consortium name="The Broad Institute Genome Sequencing Center for Infectious Disease"/>
            <person name="Wu L."/>
            <person name="Ma J."/>
        </authorList>
    </citation>
    <scope>NUCLEOTIDE SEQUENCE [LARGE SCALE GENOMIC DNA]</scope>
    <source>
        <strain evidence="3">JCM 18409</strain>
    </source>
</reference>
<name>A0ABP9J266_9ACTN</name>
<dbReference type="Proteomes" id="UP001501759">
    <property type="component" value="Unassembled WGS sequence"/>
</dbReference>
<proteinExistence type="predicted"/>
<protein>
    <submittedName>
        <fullName evidence="2">Uncharacterized protein</fullName>
    </submittedName>
</protein>